<keyword evidence="3" id="KW-1185">Reference proteome</keyword>
<evidence type="ECO:0000313" key="3">
    <source>
        <dbReference type="Proteomes" id="UP000688137"/>
    </source>
</evidence>
<dbReference type="OMA" id="KNEHDAD"/>
<feature type="region of interest" description="Disordered" evidence="1">
    <location>
        <begin position="418"/>
        <end position="437"/>
    </location>
</feature>
<organism evidence="2 3">
    <name type="scientific">Paramecium primaurelia</name>
    <dbReference type="NCBI Taxonomy" id="5886"/>
    <lineage>
        <taxon>Eukaryota</taxon>
        <taxon>Sar</taxon>
        <taxon>Alveolata</taxon>
        <taxon>Ciliophora</taxon>
        <taxon>Intramacronucleata</taxon>
        <taxon>Oligohymenophorea</taxon>
        <taxon>Peniculida</taxon>
        <taxon>Parameciidae</taxon>
        <taxon>Paramecium</taxon>
    </lineage>
</organism>
<name>A0A8S1JXI0_PARPR</name>
<evidence type="ECO:0000256" key="1">
    <source>
        <dbReference type="SAM" id="MobiDB-lite"/>
    </source>
</evidence>
<evidence type="ECO:0000313" key="2">
    <source>
        <dbReference type="EMBL" id="CAD8047462.1"/>
    </source>
</evidence>
<sequence length="478" mass="55789">MQRVAPITIKEPFVKVVIPKQSSQPNISSEQNNFFHIAPKFQQQRLTIKQTVPTSKSIEEKRYKQHKNNISENTNNRTNSNSKSRVIATIQNEDDSLQTSENGLKLRKIVGDSHLFSTNVLQQLSKQNLNTHLTNDSQSPGQRKPIQINQELHNLNTQIQSIIIKKKYHTKWEIYKELLLKQCNLLNVYKHQFIQSTSFNDISVRIINNLFEMMNNISIEILCDQESKFNEIIEKINQEKELCLNNCKLIEKERDILIQTLNQLKSPKQSTNTNQIDSMDTGQLQQMQNAMQIKLQEMNEKEAKLIKLVLAIKRSGIDIEKIYNEEVLNDDSAVEPNDKYHGVKHYYFEKNEHDADNSVVNDSDESSFCFLNRLENDSILDSLRQYQYKCNNNLDKKTNNVKLKLDLSNLQQKFQSTQIKQQNNKSQSSQILQNKQSKLKISENQGSTGFHQEFMHKLNEFSESWRIQAIKDEKRTKS</sequence>
<dbReference type="Proteomes" id="UP000688137">
    <property type="component" value="Unassembled WGS sequence"/>
</dbReference>
<dbReference type="EMBL" id="CAJJDM010000008">
    <property type="protein sequence ID" value="CAD8047462.1"/>
    <property type="molecule type" value="Genomic_DNA"/>
</dbReference>
<feature type="compositionally biased region" description="Low complexity" evidence="1">
    <location>
        <begin position="418"/>
        <end position="436"/>
    </location>
</feature>
<protein>
    <submittedName>
        <fullName evidence="2">Uncharacterized protein</fullName>
    </submittedName>
</protein>
<proteinExistence type="predicted"/>
<accession>A0A8S1JXI0</accession>
<dbReference type="AlphaFoldDB" id="A0A8S1JXI0"/>
<comment type="caution">
    <text evidence="2">The sequence shown here is derived from an EMBL/GenBank/DDBJ whole genome shotgun (WGS) entry which is preliminary data.</text>
</comment>
<reference evidence="2" key="1">
    <citation type="submission" date="2021-01" db="EMBL/GenBank/DDBJ databases">
        <authorList>
            <consortium name="Genoscope - CEA"/>
            <person name="William W."/>
        </authorList>
    </citation>
    <scope>NUCLEOTIDE SEQUENCE</scope>
</reference>
<gene>
    <name evidence="2" type="ORF">PPRIM_AZ9-3.1.T0110441</name>
</gene>